<evidence type="ECO:0000313" key="3">
    <source>
        <dbReference type="Proteomes" id="UP000234740"/>
    </source>
</evidence>
<feature type="transmembrane region" description="Helical" evidence="1">
    <location>
        <begin position="38"/>
        <end position="56"/>
    </location>
</feature>
<sequence>MIITGKTIFKIVYILSIIFSITYIVWNTLQHNPLDPTYLLVAVISIVAMTLVFIKINKEE</sequence>
<dbReference type="AlphaFoldDB" id="A0AB36X1Z3"/>
<accession>A0AB36X1Z3</accession>
<organism evidence="2 3">
    <name type="scientific">Lactobacillus gasseri</name>
    <dbReference type="NCBI Taxonomy" id="1596"/>
    <lineage>
        <taxon>Bacteria</taxon>
        <taxon>Bacillati</taxon>
        <taxon>Bacillota</taxon>
        <taxon>Bacilli</taxon>
        <taxon>Lactobacillales</taxon>
        <taxon>Lactobacillaceae</taxon>
        <taxon>Lactobacillus</taxon>
    </lineage>
</organism>
<name>A0AB36X1Z3_LACGS</name>
<dbReference type="EMBL" id="PKKC01000003">
    <property type="protein sequence ID" value="PKZ90443.1"/>
    <property type="molecule type" value="Genomic_DNA"/>
</dbReference>
<proteinExistence type="predicted"/>
<dbReference type="Proteomes" id="UP000234740">
    <property type="component" value="Unassembled WGS sequence"/>
</dbReference>
<keyword evidence="1" id="KW-1133">Transmembrane helix</keyword>
<comment type="caution">
    <text evidence="2">The sequence shown here is derived from an EMBL/GenBank/DDBJ whole genome shotgun (WGS) entry which is preliminary data.</text>
</comment>
<protein>
    <submittedName>
        <fullName evidence="2">Uncharacterized protein</fullName>
    </submittedName>
</protein>
<dbReference type="GeneID" id="48925847"/>
<dbReference type="RefSeq" id="WP_035422997.1">
    <property type="nucleotide sequence ID" value="NZ_CP087959.1"/>
</dbReference>
<evidence type="ECO:0000256" key="1">
    <source>
        <dbReference type="SAM" id="Phobius"/>
    </source>
</evidence>
<reference evidence="2 3" key="1">
    <citation type="submission" date="2017-12" db="EMBL/GenBank/DDBJ databases">
        <title>Phylogenetic diversity of female urinary microbiome.</title>
        <authorList>
            <person name="Thomas-White K."/>
            <person name="Wolfe A.J."/>
        </authorList>
    </citation>
    <scope>NUCLEOTIDE SEQUENCE [LARGE SCALE GENOMIC DNA]</scope>
    <source>
        <strain evidence="2 3">UMB0099</strain>
    </source>
</reference>
<feature type="transmembrane region" description="Helical" evidence="1">
    <location>
        <begin position="7"/>
        <end position="26"/>
    </location>
</feature>
<keyword evidence="1" id="KW-0812">Transmembrane</keyword>
<gene>
    <name evidence="2" type="ORF">CYJ86_07610</name>
</gene>
<keyword evidence="1" id="KW-0472">Membrane</keyword>
<evidence type="ECO:0000313" key="2">
    <source>
        <dbReference type="EMBL" id="PKZ90443.1"/>
    </source>
</evidence>